<feature type="compositionally biased region" description="Basic and acidic residues" evidence="1">
    <location>
        <begin position="297"/>
        <end position="308"/>
    </location>
</feature>
<feature type="compositionally biased region" description="Basic residues" evidence="1">
    <location>
        <begin position="309"/>
        <end position="325"/>
    </location>
</feature>
<evidence type="ECO:0000313" key="3">
    <source>
        <dbReference type="Proteomes" id="UP000443090"/>
    </source>
</evidence>
<dbReference type="OrthoDB" id="2431475at2759"/>
<dbReference type="EMBL" id="QGMI01000454">
    <property type="protein sequence ID" value="TVY40438.1"/>
    <property type="molecule type" value="Genomic_DNA"/>
</dbReference>
<feature type="compositionally biased region" description="Basic and acidic residues" evidence="1">
    <location>
        <begin position="159"/>
        <end position="187"/>
    </location>
</feature>
<keyword evidence="3" id="KW-1185">Reference proteome</keyword>
<evidence type="ECO:0000256" key="1">
    <source>
        <dbReference type="SAM" id="MobiDB-lite"/>
    </source>
</evidence>
<evidence type="ECO:0008006" key="4">
    <source>
        <dbReference type="Google" id="ProtNLM"/>
    </source>
</evidence>
<name>A0A8H8RTC6_9HELO</name>
<reference evidence="2 3" key="1">
    <citation type="submission" date="2018-05" db="EMBL/GenBank/DDBJ databases">
        <title>Genome sequencing and assembly of the regulated plant pathogen Lachnellula willkommii and related sister species for the development of diagnostic species identification markers.</title>
        <authorList>
            <person name="Giroux E."/>
            <person name="Bilodeau G."/>
        </authorList>
    </citation>
    <scope>NUCLEOTIDE SEQUENCE [LARGE SCALE GENOMIC DNA]</scope>
    <source>
        <strain evidence="2 3">CBS 160.35</strain>
    </source>
</reference>
<dbReference type="PANTHER" id="PTHR40132:SF1">
    <property type="entry name" value="PRE-MRNA-SPLICING FACTOR 38B"/>
    <property type="match status" value="1"/>
</dbReference>
<dbReference type="PANTHER" id="PTHR40132">
    <property type="entry name" value="PRE-MRNA-SPLICING FACTOR 38B"/>
    <property type="match status" value="1"/>
</dbReference>
<dbReference type="AlphaFoldDB" id="A0A8H8RTC6"/>
<accession>A0A8H8RTC6</accession>
<feature type="non-terminal residue" evidence="2">
    <location>
        <position position="1"/>
    </location>
</feature>
<sequence length="472" mass="53926">MSNSEALTDEYLAELMDKEAKRSLKYSGMGFEGDTSKPPPNKPKPNTRFLTNIIKDTTNHNQALLAKEAAESRARLQSLATAERRGEKSRGGVQQSRGVGGGDIRRRQLGDIAAILGNGGRRAKRPRSRGGEKEGTGRSEGAGGDEEPSPKKSRQGSRRSRDEGREEDLERTRDRREDGRLRVKSIGDEDEEIGVEKRHLKEYRKRRHPSQEDRSDEEDSKRRSKGERRRRQKSLEEDEEPKDSAEGTSKRKHRSQDADSEEEEESRSHRHRHRRHRSRSNSKDSKQRRRHISRSRSPREHRDKESRHANRSSRKRSRSPRRPRKASPSSSKKQQQGQTDYDSDPLESIIGPAPPPPVRSRGRGTFSHLSGGIDSRFSADYDPTADVHLDDAEENDWDQALEALRDRQKWKQQGADRLRAAGFTEEEIGKWEKGGEKREEDVRWAKKGEGGEWDRGKIVDDETGGVSIEPMF</sequence>
<feature type="region of interest" description="Disordered" evidence="1">
    <location>
        <begin position="69"/>
        <end position="377"/>
    </location>
</feature>
<organism evidence="2 3">
    <name type="scientific">Lachnellula occidentalis</name>
    <dbReference type="NCBI Taxonomy" id="215460"/>
    <lineage>
        <taxon>Eukaryota</taxon>
        <taxon>Fungi</taxon>
        <taxon>Dikarya</taxon>
        <taxon>Ascomycota</taxon>
        <taxon>Pezizomycotina</taxon>
        <taxon>Leotiomycetes</taxon>
        <taxon>Helotiales</taxon>
        <taxon>Lachnaceae</taxon>
        <taxon>Lachnellula</taxon>
    </lineage>
</organism>
<dbReference type="Proteomes" id="UP000443090">
    <property type="component" value="Unassembled WGS sequence"/>
</dbReference>
<feature type="region of interest" description="Disordered" evidence="1">
    <location>
        <begin position="451"/>
        <end position="472"/>
    </location>
</feature>
<feature type="region of interest" description="Disordered" evidence="1">
    <location>
        <begin position="28"/>
        <end position="48"/>
    </location>
</feature>
<evidence type="ECO:0000313" key="2">
    <source>
        <dbReference type="EMBL" id="TVY40438.1"/>
    </source>
</evidence>
<comment type="caution">
    <text evidence="2">The sequence shown here is derived from an EMBL/GenBank/DDBJ whole genome shotgun (WGS) entry which is preliminary data.</text>
</comment>
<gene>
    <name evidence="2" type="ORF">LOCC1_G004230</name>
</gene>
<protein>
    <recommendedName>
        <fullName evidence="4">Pre-mRNA-splicing factor 38B</fullName>
    </recommendedName>
</protein>
<feature type="compositionally biased region" description="Basic residues" evidence="1">
    <location>
        <begin position="222"/>
        <end position="232"/>
    </location>
</feature>
<feature type="compositionally biased region" description="Basic residues" evidence="1">
    <location>
        <begin position="268"/>
        <end position="296"/>
    </location>
</feature>
<feature type="compositionally biased region" description="Basic and acidic residues" evidence="1">
    <location>
        <begin position="451"/>
        <end position="460"/>
    </location>
</feature>
<proteinExistence type="predicted"/>